<feature type="domain" description="PID" evidence="2">
    <location>
        <begin position="12"/>
        <end position="175"/>
    </location>
</feature>
<reference evidence="3 4" key="1">
    <citation type="submission" date="2024-05" db="EMBL/GenBank/DDBJ databases">
        <authorList>
            <person name="Wallberg A."/>
        </authorList>
    </citation>
    <scope>NUCLEOTIDE SEQUENCE [LARGE SCALE GENOMIC DNA]</scope>
</reference>
<feature type="compositionally biased region" description="Polar residues" evidence="1">
    <location>
        <begin position="218"/>
        <end position="236"/>
    </location>
</feature>
<feature type="region of interest" description="Disordered" evidence="1">
    <location>
        <begin position="218"/>
        <end position="244"/>
    </location>
</feature>
<feature type="compositionally biased region" description="Low complexity" evidence="1">
    <location>
        <begin position="672"/>
        <end position="682"/>
    </location>
</feature>
<sequence>MKMARRGGADATPICRCRVLYLGSSVPQVTKDGLQGIQEPLRELYPSEGGVSARGIDSWLSVWSNGLLLENMDESQKKVTRFFPIETLHYCAAVRYVVVSGGGGNEVPRFLPLDSPFARNPNINHPPLFACIMRRTTGIKVLECHAFICKRETPANALVRCCFHAYADSMYARSLENGGNSDSQYGSTYGGGVRAVEERALDIEDFSSAASEIIPASLNSSPTQEAPASPSSQGSPTGDEVSIFNGDENHKVWAGPTKAEQDLIYSEYNSGTVRSAKSAGSIYGTAGSRSQRPRQMIMPSVAPPLPPEAEKDKKAKKDSKGRGRRDDDEMSRITTNGGPPMPGSVVNGHGGPHRVPHNGSLPRPHINGHSPPAKGRGKMPKFYSSSLSERKSKGMRHGPPPFMMVQGPNGPQMVPPPMGPPGPHMGPPGPHMGPPGPGSHMGPPGPGSHMGPPGSHMGPPGSHMGPPGPPMGPPMGPPGGPMGPPGPPMGQMPPPHMMPPHMGPPPHMLPPHMGPYGPAGPMGPPGRGNRPPSRVMEEPIYMPSGRPLSPTASYQPGHFPHEQYLMQQYATTGRPKHKKKSKKSKQEQEDIYGRKGHLNERAFSYSIREEQRSRSYGSLAGLGETSVSKKDKEIMQMVADLDLSGDELERVEAPKGVYRPPNSDRHSAAGTISSRISRVSRR</sequence>
<name>A0AAV2S4E4_MEGNR</name>
<gene>
    <name evidence="3" type="ORF">MNOR_LOCUS31721</name>
</gene>
<feature type="region of interest" description="Disordered" evidence="1">
    <location>
        <begin position="652"/>
        <end position="682"/>
    </location>
</feature>
<dbReference type="InterPro" id="IPR011993">
    <property type="entry name" value="PH-like_dom_sf"/>
</dbReference>
<dbReference type="PANTHER" id="PTHR21219">
    <property type="entry name" value="FI19613P1"/>
    <property type="match status" value="1"/>
</dbReference>
<feature type="compositionally biased region" description="Low complexity" evidence="1">
    <location>
        <begin position="438"/>
        <end position="465"/>
    </location>
</feature>
<evidence type="ECO:0000313" key="3">
    <source>
        <dbReference type="EMBL" id="CAL4156456.1"/>
    </source>
</evidence>
<dbReference type="EMBL" id="CAXKWB010041479">
    <property type="protein sequence ID" value="CAL4156456.1"/>
    <property type="molecule type" value="Genomic_DNA"/>
</dbReference>
<feature type="compositionally biased region" description="Pro residues" evidence="1">
    <location>
        <begin position="466"/>
        <end position="513"/>
    </location>
</feature>
<dbReference type="AlphaFoldDB" id="A0AAV2S4E4"/>
<dbReference type="SUPFAM" id="SSF50729">
    <property type="entry name" value="PH domain-like"/>
    <property type="match status" value="1"/>
</dbReference>
<feature type="region of interest" description="Disordered" evidence="1">
    <location>
        <begin position="274"/>
        <end position="396"/>
    </location>
</feature>
<evidence type="ECO:0000259" key="2">
    <source>
        <dbReference type="SMART" id="SM00462"/>
    </source>
</evidence>
<dbReference type="SMART" id="SM00462">
    <property type="entry name" value="PTB"/>
    <property type="match status" value="1"/>
</dbReference>
<feature type="compositionally biased region" description="Pro residues" evidence="1">
    <location>
        <begin position="416"/>
        <end position="437"/>
    </location>
</feature>
<feature type="compositionally biased region" description="Basic residues" evidence="1">
    <location>
        <begin position="574"/>
        <end position="583"/>
    </location>
</feature>
<feature type="region of interest" description="Disordered" evidence="1">
    <location>
        <begin position="416"/>
        <end position="596"/>
    </location>
</feature>
<protein>
    <recommendedName>
        <fullName evidence="2">PID domain-containing protein</fullName>
    </recommendedName>
</protein>
<feature type="compositionally biased region" description="Basic and acidic residues" evidence="1">
    <location>
        <begin position="308"/>
        <end position="331"/>
    </location>
</feature>
<keyword evidence="4" id="KW-1185">Reference proteome</keyword>
<feature type="compositionally biased region" description="Basic and acidic residues" evidence="1">
    <location>
        <begin position="584"/>
        <end position="596"/>
    </location>
</feature>
<evidence type="ECO:0000256" key="1">
    <source>
        <dbReference type="SAM" id="MobiDB-lite"/>
    </source>
</evidence>
<dbReference type="InterPro" id="IPR006020">
    <property type="entry name" value="PTB/PI_dom"/>
</dbReference>
<proteinExistence type="predicted"/>
<organism evidence="3 4">
    <name type="scientific">Meganyctiphanes norvegica</name>
    <name type="common">Northern krill</name>
    <name type="synonym">Thysanopoda norvegica</name>
    <dbReference type="NCBI Taxonomy" id="48144"/>
    <lineage>
        <taxon>Eukaryota</taxon>
        <taxon>Metazoa</taxon>
        <taxon>Ecdysozoa</taxon>
        <taxon>Arthropoda</taxon>
        <taxon>Crustacea</taxon>
        <taxon>Multicrustacea</taxon>
        <taxon>Malacostraca</taxon>
        <taxon>Eumalacostraca</taxon>
        <taxon>Eucarida</taxon>
        <taxon>Euphausiacea</taxon>
        <taxon>Euphausiidae</taxon>
        <taxon>Meganyctiphanes</taxon>
    </lineage>
</organism>
<dbReference type="CDD" id="cd01217">
    <property type="entry name" value="PTB_CG12581"/>
    <property type="match status" value="1"/>
</dbReference>
<accession>A0AAV2S4E4</accession>
<dbReference type="PANTHER" id="PTHR21219:SF3">
    <property type="entry name" value="FI19613P1"/>
    <property type="match status" value="1"/>
</dbReference>
<dbReference type="Proteomes" id="UP001497623">
    <property type="component" value="Unassembled WGS sequence"/>
</dbReference>
<comment type="caution">
    <text evidence="3">The sequence shown here is derived from an EMBL/GenBank/DDBJ whole genome shotgun (WGS) entry which is preliminary data.</text>
</comment>
<evidence type="ECO:0000313" key="4">
    <source>
        <dbReference type="Proteomes" id="UP001497623"/>
    </source>
</evidence>
<dbReference type="Gene3D" id="2.30.29.30">
    <property type="entry name" value="Pleckstrin-homology domain (PH domain)/Phosphotyrosine-binding domain (PTB)"/>
    <property type="match status" value="1"/>
</dbReference>